<dbReference type="EMBL" id="CP053697">
    <property type="protein sequence ID" value="QKE64819.1"/>
    <property type="molecule type" value="Genomic_DNA"/>
</dbReference>
<dbReference type="RefSeq" id="WP_173210093.1">
    <property type="nucleotide sequence ID" value="NZ_CP053697.2"/>
</dbReference>
<dbReference type="KEGG" id="pcam:HNE05_16165"/>
<dbReference type="GO" id="GO:0005886">
    <property type="term" value="C:plasma membrane"/>
    <property type="evidence" value="ECO:0007669"/>
    <property type="project" value="TreeGrafter"/>
</dbReference>
<dbReference type="NCBIfam" id="NF008712">
    <property type="entry name" value="PRK11715.1-1"/>
    <property type="match status" value="1"/>
</dbReference>
<name>A0A6M8FLQ5_9GAMM</name>
<reference evidence="2" key="1">
    <citation type="submission" date="2020-07" db="EMBL/GenBank/DDBJ databases">
        <title>Nitrate ammonifying Pseudomonas campi sp. nov. isolated from German agricultural grassland.</title>
        <authorList>
            <person name="Timsy T."/>
            <person name="Ulrich A."/>
            <person name="Spanner T."/>
            <person name="Foesel B."/>
            <person name="Kolb S."/>
            <person name="Horn M.A."/>
            <person name="Behrendt U."/>
        </authorList>
    </citation>
    <scope>NUCLEOTIDE SEQUENCE</scope>
    <source>
        <strain evidence="2">S1-A32-2</strain>
    </source>
</reference>
<keyword evidence="1" id="KW-0812">Transmembrane</keyword>
<feature type="transmembrane region" description="Helical" evidence="1">
    <location>
        <begin position="336"/>
        <end position="355"/>
    </location>
</feature>
<feature type="transmembrane region" description="Helical" evidence="1">
    <location>
        <begin position="306"/>
        <end position="324"/>
    </location>
</feature>
<dbReference type="Pfam" id="PF06123">
    <property type="entry name" value="CreD"/>
    <property type="match status" value="1"/>
</dbReference>
<evidence type="ECO:0000313" key="2">
    <source>
        <dbReference type="EMBL" id="QKE64819.1"/>
    </source>
</evidence>
<proteinExistence type="predicted"/>
<keyword evidence="1" id="KW-1133">Transmembrane helix</keyword>
<dbReference type="PANTHER" id="PTHR30092">
    <property type="entry name" value="INNER MEMBRANE PROTEIN CRED"/>
    <property type="match status" value="1"/>
</dbReference>
<keyword evidence="3" id="KW-1185">Reference proteome</keyword>
<keyword evidence="1" id="KW-0472">Membrane</keyword>
<sequence length="449" mass="49927">MNRSLAIKLGLIALLIFLLMIPIIMIDGMIEERQGLRDEVLQDIARSSSYSQQLTGPLLVLPYRKTLREWKTHAKTGQRYLEEREERGRLYFLPERFVMGGDVTTELRARGIYEARLYHSNNRISGHFELPAQFGISEDFADYRFEAPFLSVGISDIRGIKNDLKLKLNEQTLGFQPGSADSLLGAGVHAPLPALDPSAAQRLEYAFDLQLQGTGQLDVTPVGRESQVELKADWPHPSFVGEYLPSEREIRQDGFNARWQTSFFATNLEEALGDCVGGGECHAFKARHFGVSFVDPVDQYLKSDRAIKYALLFIALTFAGFFLFEVLKRLAVHPVQYGLVGLSLALFYLLLLSLAEHMAFARAYALAASACVLLIGFYVSHVLHSWLRGAAFTAGLAGLYAMLYALLNAEDYALLMGSLLVFALLAAVMVLTRKLDWYGIGKTTAAPAA</sequence>
<dbReference type="PANTHER" id="PTHR30092:SF0">
    <property type="entry name" value="INNER MEMBRANE PROTEIN CRED"/>
    <property type="match status" value="1"/>
</dbReference>
<dbReference type="AlphaFoldDB" id="A0A6M8FLQ5"/>
<evidence type="ECO:0000313" key="3">
    <source>
        <dbReference type="Proteomes" id="UP000501379"/>
    </source>
</evidence>
<dbReference type="InterPro" id="IPR010364">
    <property type="entry name" value="Uncharacterised_IM_CreD"/>
</dbReference>
<feature type="transmembrane region" description="Helical" evidence="1">
    <location>
        <begin position="7"/>
        <end position="26"/>
    </location>
</feature>
<feature type="transmembrane region" description="Helical" evidence="1">
    <location>
        <begin position="412"/>
        <end position="432"/>
    </location>
</feature>
<evidence type="ECO:0000256" key="1">
    <source>
        <dbReference type="SAM" id="Phobius"/>
    </source>
</evidence>
<feature type="transmembrane region" description="Helical" evidence="1">
    <location>
        <begin position="361"/>
        <end position="379"/>
    </location>
</feature>
<organism evidence="2 3">
    <name type="scientific">Aquipseudomonas campi</name>
    <dbReference type="NCBI Taxonomy" id="2731681"/>
    <lineage>
        <taxon>Bacteria</taxon>
        <taxon>Pseudomonadati</taxon>
        <taxon>Pseudomonadota</taxon>
        <taxon>Gammaproteobacteria</taxon>
        <taxon>Pseudomonadales</taxon>
        <taxon>Pseudomonadaceae</taxon>
        <taxon>Aquipseudomonas</taxon>
    </lineage>
</organism>
<dbReference type="PIRSF" id="PIRSF004548">
    <property type="entry name" value="CreD"/>
    <property type="match status" value="1"/>
</dbReference>
<accession>A0A6M8FLQ5</accession>
<feature type="transmembrane region" description="Helical" evidence="1">
    <location>
        <begin position="386"/>
        <end position="406"/>
    </location>
</feature>
<protein>
    <submittedName>
        <fullName evidence="2">Cell envelope integrity protein CreD</fullName>
    </submittedName>
</protein>
<gene>
    <name evidence="2" type="primary">creD</name>
    <name evidence="2" type="ORF">HNE05_16165</name>
</gene>
<dbReference type="Proteomes" id="UP000501379">
    <property type="component" value="Chromosome"/>
</dbReference>